<dbReference type="GO" id="GO:0032259">
    <property type="term" value="P:methylation"/>
    <property type="evidence" value="ECO:0007669"/>
    <property type="project" value="UniProtKB-KW"/>
</dbReference>
<gene>
    <name evidence="2" type="ORF">MM415B00578_0014</name>
</gene>
<reference evidence="2" key="1">
    <citation type="submission" date="2020-03" db="EMBL/GenBank/DDBJ databases">
        <title>The deep terrestrial virosphere.</title>
        <authorList>
            <person name="Holmfeldt K."/>
            <person name="Nilsson E."/>
            <person name="Simone D."/>
            <person name="Lopez-Fernandez M."/>
            <person name="Wu X."/>
            <person name="de Brujin I."/>
            <person name="Lundin D."/>
            <person name="Andersson A."/>
            <person name="Bertilsson S."/>
            <person name="Dopson M."/>
        </authorList>
    </citation>
    <scope>NUCLEOTIDE SEQUENCE</scope>
    <source>
        <strain evidence="2">MM415B00578</strain>
    </source>
</reference>
<dbReference type="EMBL" id="MT141505">
    <property type="protein sequence ID" value="QJA63760.1"/>
    <property type="molecule type" value="Genomic_DNA"/>
</dbReference>
<organism evidence="2">
    <name type="scientific">viral metagenome</name>
    <dbReference type="NCBI Taxonomy" id="1070528"/>
    <lineage>
        <taxon>unclassified sequences</taxon>
        <taxon>metagenomes</taxon>
        <taxon>organismal metagenomes</taxon>
    </lineage>
</organism>
<dbReference type="GO" id="GO:0008757">
    <property type="term" value="F:S-adenosylmethionine-dependent methyltransferase activity"/>
    <property type="evidence" value="ECO:0007669"/>
    <property type="project" value="InterPro"/>
</dbReference>
<feature type="domain" description="Methyltransferase type 11" evidence="1">
    <location>
        <begin position="36"/>
        <end position="74"/>
    </location>
</feature>
<dbReference type="Gene3D" id="3.40.50.150">
    <property type="entry name" value="Vaccinia Virus protein VP39"/>
    <property type="match status" value="1"/>
</dbReference>
<proteinExistence type="predicted"/>
<dbReference type="Pfam" id="PF08241">
    <property type="entry name" value="Methyltransf_11"/>
    <property type="match status" value="1"/>
</dbReference>
<dbReference type="InterPro" id="IPR013216">
    <property type="entry name" value="Methyltransf_11"/>
</dbReference>
<dbReference type="CDD" id="cd02440">
    <property type="entry name" value="AdoMet_MTases"/>
    <property type="match status" value="1"/>
</dbReference>
<sequence length="141" mass="16251">MLRRALSYVRGRLSWRKREPMPFFTPGRGARILEWPETGSFDYVVMQGTLNDVQNVKAALSEANRVLREGGRVYVRGCSRNTAETGHRRRITKSHLARWFDWTGFEMLAFRDAIKRRSGEILPEGAREGEVFSVGEKRCTS</sequence>
<evidence type="ECO:0000259" key="1">
    <source>
        <dbReference type="Pfam" id="PF08241"/>
    </source>
</evidence>
<accession>A0A6M3J1Y7</accession>
<protein>
    <submittedName>
        <fullName evidence="2">Putative methyltransferase</fullName>
    </submittedName>
</protein>
<name>A0A6M3J1Y7_9ZZZZ</name>
<dbReference type="AlphaFoldDB" id="A0A6M3J1Y7"/>
<keyword evidence="2" id="KW-0489">Methyltransferase</keyword>
<keyword evidence="2" id="KW-0808">Transferase</keyword>
<dbReference type="SUPFAM" id="SSF53335">
    <property type="entry name" value="S-adenosyl-L-methionine-dependent methyltransferases"/>
    <property type="match status" value="1"/>
</dbReference>
<evidence type="ECO:0000313" key="2">
    <source>
        <dbReference type="EMBL" id="QJA63760.1"/>
    </source>
</evidence>
<dbReference type="InterPro" id="IPR029063">
    <property type="entry name" value="SAM-dependent_MTases_sf"/>
</dbReference>